<sequence length="180" mass="18837">MKARLRARLIAAGAAAVLLGAGGAASGTTAGGRALNGGEAPHHHFGFERFQAGEGYWFACPALTNTSSEPVEVLGAQLVGAPAHWRTGEVRAVDWGDGPVGVGARDETFAGTPGMERDRSTTPVRIAPGERSTVSYLVRAEPVSASAAGRAEGCRFTYRSAHRVYVQDLASHYFLGPEDD</sequence>
<evidence type="ECO:0000313" key="2">
    <source>
        <dbReference type="EMBL" id="GAA2500742.1"/>
    </source>
</evidence>
<keyword evidence="1" id="KW-0732">Signal</keyword>
<name>A0ABP5ZMG1_9ACTN</name>
<evidence type="ECO:0000313" key="3">
    <source>
        <dbReference type="Proteomes" id="UP001499942"/>
    </source>
</evidence>
<dbReference type="EMBL" id="BAAASR010000018">
    <property type="protein sequence ID" value="GAA2500742.1"/>
    <property type="molecule type" value="Genomic_DNA"/>
</dbReference>
<proteinExistence type="predicted"/>
<protein>
    <submittedName>
        <fullName evidence="2">Uncharacterized protein</fullName>
    </submittedName>
</protein>
<comment type="caution">
    <text evidence="2">The sequence shown here is derived from an EMBL/GenBank/DDBJ whole genome shotgun (WGS) entry which is preliminary data.</text>
</comment>
<reference evidence="3" key="1">
    <citation type="journal article" date="2019" name="Int. J. Syst. Evol. Microbiol.">
        <title>The Global Catalogue of Microorganisms (GCM) 10K type strain sequencing project: providing services to taxonomists for standard genome sequencing and annotation.</title>
        <authorList>
            <consortium name="The Broad Institute Genomics Platform"/>
            <consortium name="The Broad Institute Genome Sequencing Center for Infectious Disease"/>
            <person name="Wu L."/>
            <person name="Ma J."/>
        </authorList>
    </citation>
    <scope>NUCLEOTIDE SEQUENCE [LARGE SCALE GENOMIC DNA]</scope>
    <source>
        <strain evidence="3">JCM 5062</strain>
    </source>
</reference>
<organism evidence="2 3">
    <name type="scientific">Streptomyces gobitricini</name>
    <dbReference type="NCBI Taxonomy" id="68211"/>
    <lineage>
        <taxon>Bacteria</taxon>
        <taxon>Bacillati</taxon>
        <taxon>Actinomycetota</taxon>
        <taxon>Actinomycetes</taxon>
        <taxon>Kitasatosporales</taxon>
        <taxon>Streptomycetaceae</taxon>
        <taxon>Streptomyces</taxon>
    </lineage>
</organism>
<gene>
    <name evidence="2" type="ORF">GCM10010393_36480</name>
</gene>
<accession>A0ABP5ZMG1</accession>
<feature type="signal peptide" evidence="1">
    <location>
        <begin position="1"/>
        <end position="26"/>
    </location>
</feature>
<feature type="chain" id="PRO_5046256433" evidence="1">
    <location>
        <begin position="27"/>
        <end position="180"/>
    </location>
</feature>
<evidence type="ECO:0000256" key="1">
    <source>
        <dbReference type="SAM" id="SignalP"/>
    </source>
</evidence>
<dbReference type="Proteomes" id="UP001499942">
    <property type="component" value="Unassembled WGS sequence"/>
</dbReference>
<keyword evidence="3" id="KW-1185">Reference proteome</keyword>